<evidence type="ECO:0000313" key="2">
    <source>
        <dbReference type="Proteomes" id="UP000593579"/>
    </source>
</evidence>
<name>A0A7J9D291_GOSGO</name>
<reference evidence="1 2" key="1">
    <citation type="journal article" date="2019" name="Genome Biol. Evol.">
        <title>Insights into the evolution of the New World diploid cottons (Gossypium, subgenus Houzingenia) based on genome sequencing.</title>
        <authorList>
            <person name="Grover C.E."/>
            <person name="Arick M.A. 2nd"/>
            <person name="Thrash A."/>
            <person name="Conover J.L."/>
            <person name="Sanders W.S."/>
            <person name="Peterson D.G."/>
            <person name="Frelichowski J.E."/>
            <person name="Scheffler J.A."/>
            <person name="Scheffler B.E."/>
            <person name="Wendel J.F."/>
        </authorList>
    </citation>
    <scope>NUCLEOTIDE SEQUENCE [LARGE SCALE GENOMIC DNA]</scope>
    <source>
        <strain evidence="1">5</strain>
        <tissue evidence="1">Leaf</tissue>
    </source>
</reference>
<comment type="caution">
    <text evidence="1">The sequence shown here is derived from an EMBL/GenBank/DDBJ whole genome shotgun (WGS) entry which is preliminary data.</text>
</comment>
<accession>A0A7J9D291</accession>
<proteinExistence type="predicted"/>
<sequence>MCIWSQINEPFFRNMWMS</sequence>
<protein>
    <submittedName>
        <fullName evidence="1">Uncharacterized protein</fullName>
    </submittedName>
</protein>
<dbReference type="Proteomes" id="UP000593579">
    <property type="component" value="Unassembled WGS sequence"/>
</dbReference>
<gene>
    <name evidence="1" type="ORF">Gogos_020982</name>
</gene>
<organism evidence="1 2">
    <name type="scientific">Gossypium gossypioides</name>
    <name type="common">Mexican cotton</name>
    <name type="synonym">Selera gossypioides</name>
    <dbReference type="NCBI Taxonomy" id="34282"/>
    <lineage>
        <taxon>Eukaryota</taxon>
        <taxon>Viridiplantae</taxon>
        <taxon>Streptophyta</taxon>
        <taxon>Embryophyta</taxon>
        <taxon>Tracheophyta</taxon>
        <taxon>Spermatophyta</taxon>
        <taxon>Magnoliopsida</taxon>
        <taxon>eudicotyledons</taxon>
        <taxon>Gunneridae</taxon>
        <taxon>Pentapetalae</taxon>
        <taxon>rosids</taxon>
        <taxon>malvids</taxon>
        <taxon>Malvales</taxon>
        <taxon>Malvaceae</taxon>
        <taxon>Malvoideae</taxon>
        <taxon>Gossypium</taxon>
    </lineage>
</organism>
<dbReference type="AlphaFoldDB" id="A0A7J9D291"/>
<dbReference type="EMBL" id="JABEZY010265077">
    <property type="protein sequence ID" value="MBA0754859.1"/>
    <property type="molecule type" value="Genomic_DNA"/>
</dbReference>
<keyword evidence="2" id="KW-1185">Reference proteome</keyword>
<evidence type="ECO:0000313" key="1">
    <source>
        <dbReference type="EMBL" id="MBA0754859.1"/>
    </source>
</evidence>